<name>A0ABT3E617_9LACO</name>
<evidence type="ECO:0000256" key="3">
    <source>
        <dbReference type="ARBA" id="ARBA00022576"/>
    </source>
</evidence>
<evidence type="ECO:0000256" key="4">
    <source>
        <dbReference type="ARBA" id="ARBA00022679"/>
    </source>
</evidence>
<organism evidence="8 9">
    <name type="scientific">Weissella ceti</name>
    <dbReference type="NCBI Taxonomy" id="759620"/>
    <lineage>
        <taxon>Bacteria</taxon>
        <taxon>Bacillati</taxon>
        <taxon>Bacillota</taxon>
        <taxon>Bacilli</taxon>
        <taxon>Lactobacillales</taxon>
        <taxon>Lactobacillaceae</taxon>
        <taxon>Weissella</taxon>
    </lineage>
</organism>
<gene>
    <name evidence="8" type="ORF">OIT44_07175</name>
</gene>
<dbReference type="GO" id="GO:0008483">
    <property type="term" value="F:transaminase activity"/>
    <property type="evidence" value="ECO:0007669"/>
    <property type="project" value="UniProtKB-KW"/>
</dbReference>
<evidence type="ECO:0000313" key="8">
    <source>
        <dbReference type="EMBL" id="MCW0953830.1"/>
    </source>
</evidence>
<dbReference type="EMBL" id="JAOZFE010000012">
    <property type="protein sequence ID" value="MCW0953830.1"/>
    <property type="molecule type" value="Genomic_DNA"/>
</dbReference>
<dbReference type="PROSITE" id="PS00105">
    <property type="entry name" value="AA_TRANSFER_CLASS_1"/>
    <property type="match status" value="1"/>
</dbReference>
<dbReference type="InterPro" id="IPR004838">
    <property type="entry name" value="NHTrfase_class1_PyrdxlP-BS"/>
</dbReference>
<keyword evidence="4 6" id="KW-0808">Transferase</keyword>
<accession>A0ABT3E617</accession>
<dbReference type="EC" id="2.6.1.-" evidence="6"/>
<dbReference type="Gene3D" id="3.40.640.10">
    <property type="entry name" value="Type I PLP-dependent aspartate aminotransferase-like (Major domain)"/>
    <property type="match status" value="1"/>
</dbReference>
<dbReference type="PANTHER" id="PTHR46383:SF1">
    <property type="entry name" value="ASPARTATE AMINOTRANSFERASE"/>
    <property type="match status" value="1"/>
</dbReference>
<dbReference type="InterPro" id="IPR050596">
    <property type="entry name" value="AspAT/PAT-like"/>
</dbReference>
<protein>
    <recommendedName>
        <fullName evidence="6">Aminotransferase</fullName>
        <ecNumber evidence="6">2.6.1.-</ecNumber>
    </recommendedName>
</protein>
<evidence type="ECO:0000256" key="1">
    <source>
        <dbReference type="ARBA" id="ARBA00001933"/>
    </source>
</evidence>
<reference evidence="8 9" key="1">
    <citation type="submission" date="2022-10" db="EMBL/GenBank/DDBJ databases">
        <title>Weissella fermenti sp. nov., isolated from fermented cabbage.</title>
        <authorList>
            <person name="Lee J.K."/>
            <person name="Baek J.H."/>
            <person name="Choi D.G."/>
            <person name="Kim J.M."/>
            <person name="Jeon C.O."/>
        </authorList>
    </citation>
    <scope>NUCLEOTIDE SEQUENCE [LARGE SCALE GENOMIC DNA]</scope>
    <source>
        <strain evidence="8 9">KACC 18534</strain>
    </source>
</reference>
<keyword evidence="3 6" id="KW-0032">Aminotransferase</keyword>
<dbReference type="InterPro" id="IPR015421">
    <property type="entry name" value="PyrdxlP-dep_Trfase_major"/>
</dbReference>
<comment type="cofactor">
    <cofactor evidence="1 6">
        <name>pyridoxal 5'-phosphate</name>
        <dbReference type="ChEBI" id="CHEBI:597326"/>
    </cofactor>
</comment>
<keyword evidence="9" id="KW-1185">Reference proteome</keyword>
<evidence type="ECO:0000256" key="6">
    <source>
        <dbReference type="RuleBase" id="RU000481"/>
    </source>
</evidence>
<feature type="domain" description="Aminotransferase class I/classII large" evidence="7">
    <location>
        <begin position="36"/>
        <end position="379"/>
    </location>
</feature>
<dbReference type="Proteomes" id="UP001526225">
    <property type="component" value="Unassembled WGS sequence"/>
</dbReference>
<dbReference type="InterPro" id="IPR004839">
    <property type="entry name" value="Aminotransferase_I/II_large"/>
</dbReference>
<dbReference type="CDD" id="cd00609">
    <property type="entry name" value="AAT_like"/>
    <property type="match status" value="1"/>
</dbReference>
<evidence type="ECO:0000259" key="7">
    <source>
        <dbReference type="Pfam" id="PF00155"/>
    </source>
</evidence>
<comment type="caution">
    <text evidence="8">The sequence shown here is derived from an EMBL/GenBank/DDBJ whole genome shotgun (WGS) entry which is preliminary data.</text>
</comment>
<dbReference type="PANTHER" id="PTHR46383">
    <property type="entry name" value="ASPARTATE AMINOTRANSFERASE"/>
    <property type="match status" value="1"/>
</dbReference>
<keyword evidence="5" id="KW-0663">Pyridoxal phosphate</keyword>
<comment type="similarity">
    <text evidence="2 6">Belongs to the class-I pyridoxal-phosphate-dependent aminotransferase family.</text>
</comment>
<evidence type="ECO:0000256" key="5">
    <source>
        <dbReference type="ARBA" id="ARBA00022898"/>
    </source>
</evidence>
<evidence type="ECO:0000256" key="2">
    <source>
        <dbReference type="ARBA" id="ARBA00007441"/>
    </source>
</evidence>
<dbReference type="RefSeq" id="WP_213408599.1">
    <property type="nucleotide sequence ID" value="NZ_CP074441.1"/>
</dbReference>
<evidence type="ECO:0000313" key="9">
    <source>
        <dbReference type="Proteomes" id="UP001526225"/>
    </source>
</evidence>
<dbReference type="InterPro" id="IPR015424">
    <property type="entry name" value="PyrdxlP-dep_Trfase"/>
</dbReference>
<dbReference type="Pfam" id="PF00155">
    <property type="entry name" value="Aminotran_1_2"/>
    <property type="match status" value="1"/>
</dbReference>
<dbReference type="SUPFAM" id="SSF53383">
    <property type="entry name" value="PLP-dependent transferases"/>
    <property type="match status" value="1"/>
</dbReference>
<proteinExistence type="inferred from homology"/>
<sequence length="385" mass="42005">MPDLKSGLYPQLNQRQTLLSDSQLRKWHQRFQIDPEIINLSLGEPDFKVAESITESIQNAIAERSAQYATTEGYAPLRSDIATYMKDSFGAPDYTLAEVLVTIGATEGIYVTMQALFTAGDEIIVPAPMYPLYRNIAKLLGLTVIALDTRATGFRVTAPLLADCLAQHPQAKGFLFNDPTNPTGVAYTESEVCALAQVLAQTNLVVVTDEIYGALTYGNKHVTIAKYLPDQTIIIGGLSKSHAIPGYRLGFVLGPQELIRMLTQVHQLTVGSVPLPLMIGAVNALTNTDFVNEHKAVYQVNRDILVQGLQDAGLHVIEPEGAFYVLAKLPVLTDVERFVIELAGQEKVGVLPGDIFGANGYIRLSFAGATDDIIEAVKRIQRFMA</sequence>